<dbReference type="RefSeq" id="WP_327599058.1">
    <property type="nucleotide sequence ID" value="NZ_JAYXHS010000002.1"/>
</dbReference>
<reference evidence="3 4" key="1">
    <citation type="submission" date="2024-01" db="EMBL/GenBank/DDBJ databases">
        <title>Uliginosibacterium soil sp. nov.</title>
        <authorList>
            <person name="Lv Y."/>
        </authorList>
    </citation>
    <scope>NUCLEOTIDE SEQUENCE [LARGE SCALE GENOMIC DNA]</scope>
    <source>
        <strain evidence="3 4">H3</strain>
    </source>
</reference>
<protein>
    <submittedName>
        <fullName evidence="3">DUF6701 domain-containing protein</fullName>
    </submittedName>
</protein>
<evidence type="ECO:0000259" key="2">
    <source>
        <dbReference type="Pfam" id="PF20419"/>
    </source>
</evidence>
<dbReference type="Pfam" id="PF20419">
    <property type="entry name" value="DUF6701"/>
    <property type="match status" value="1"/>
</dbReference>
<comment type="caution">
    <text evidence="3">The sequence shown here is derived from an EMBL/GenBank/DDBJ whole genome shotgun (WGS) entry which is preliminary data.</text>
</comment>
<keyword evidence="1" id="KW-0732">Signal</keyword>
<dbReference type="Proteomes" id="UP001331561">
    <property type="component" value="Unassembled WGS sequence"/>
</dbReference>
<sequence length="994" mass="100125">MTGLLRLCAQSLFLLIGLLYFGQAVAAITVTAGNAESVQGNASMTPSPPSGMGSGNVLIAQVVAKSAATITPPSGWTEISKASVNQSGSIQQRIYFRNLTAAAASSYTWAITGAGSSDRSDSVIYGLTGATAADCGAANTTVCAGAYQAGGGNQVTAPNVQSQPPTYPAGSLRMAFFGVNDGSPTITPAAQNSATLGVYDRAGSGSTGVGIHATYYVMPSADNGSQQSATIGGNANNIGSTFIITASSAPPVTIDHIQIEINGTPLTCTPSTVTVKACTNASCSTQSGTSTTVTLSATSGTLGSTSLTFTGTGTTTLAKTTVGTTTLSATSSPAASGSTTCLLNGATAASCQYTFDDSGLLLTIPTQKAGWTSSATPAPDNTFSVRAVKAGTTAASACVPAFANVTRAVKFWWNYAQPSTGTKTLTVNGNSTVVRSATSTAGSTSATGTSLNLSFDSTGTASGLTLNYADAGQLTLNARYDGSASNGDTNLVMTGSTDFVTVPYALCVDSADTNWNCTAADTSCTKFRSAGAAFNLTVTGKAYGSGAVCSLPTTPNYAQSGLALTSTVVAPSGGANAAMVPASIDIPAGGTMTQANQTLLDVGIFTITATPPANAYFGATVPAGTSGNSGRFVPAGFDITIPTYKARSDFTCSGPNSVNSAFSYLGEPVTSAFTLKAVAVGGTTTSNYTGNFARFTLPPLTATPTNWTGLAVGAQAGASLLNPSATASASRMTVACTGCTSSGNNPAKLVNGTASLSFTLTPLRPYNTFTPDGPYAAIFTLAARDTDGVGMLTPAYDWDGSGGNDAVSIGDMSTGVAKATTLYFGRMRIDNAYGSSLQGLPVSAYVQYWNGTYFVKHTADSCTQITVPATTSVPTPTSAASLYCNGGVGLYGGLTGVAATVNGTTAGNTVTLSSGVLGGTSGLALSKPTNSGGGYLDLALLVPDYLKYNVDGIDQSTASCTASPDFYLHDDNPRARIRFGTRTNDKVIYLREVY</sequence>
<evidence type="ECO:0000313" key="4">
    <source>
        <dbReference type="Proteomes" id="UP001331561"/>
    </source>
</evidence>
<keyword evidence="4" id="KW-1185">Reference proteome</keyword>
<evidence type="ECO:0000256" key="1">
    <source>
        <dbReference type="SAM" id="SignalP"/>
    </source>
</evidence>
<evidence type="ECO:0000313" key="3">
    <source>
        <dbReference type="EMBL" id="MEC5386081.1"/>
    </source>
</evidence>
<feature type="signal peptide" evidence="1">
    <location>
        <begin position="1"/>
        <end position="26"/>
    </location>
</feature>
<name>A0ABU6K3R5_9RHOO</name>
<organism evidence="3 4">
    <name type="scientific">Uliginosibacterium silvisoli</name>
    <dbReference type="NCBI Taxonomy" id="3114758"/>
    <lineage>
        <taxon>Bacteria</taxon>
        <taxon>Pseudomonadati</taxon>
        <taxon>Pseudomonadota</taxon>
        <taxon>Betaproteobacteria</taxon>
        <taxon>Rhodocyclales</taxon>
        <taxon>Zoogloeaceae</taxon>
        <taxon>Uliginosibacterium</taxon>
    </lineage>
</organism>
<feature type="chain" id="PRO_5047023784" evidence="1">
    <location>
        <begin position="27"/>
        <end position="994"/>
    </location>
</feature>
<gene>
    <name evidence="3" type="ORF">VVD49_10115</name>
</gene>
<proteinExistence type="predicted"/>
<dbReference type="InterPro" id="IPR046524">
    <property type="entry name" value="DUF6701"/>
</dbReference>
<accession>A0ABU6K3R5</accession>
<dbReference type="EMBL" id="JAYXHS010000002">
    <property type="protein sequence ID" value="MEC5386081.1"/>
    <property type="molecule type" value="Genomic_DNA"/>
</dbReference>
<feature type="domain" description="DUF6701" evidence="2">
    <location>
        <begin position="339"/>
        <end position="993"/>
    </location>
</feature>